<protein>
    <submittedName>
        <fullName evidence="1">Uncharacterized protein</fullName>
    </submittedName>
</protein>
<gene>
    <name evidence="1" type="ORF">NM688_g4393</name>
</gene>
<organism evidence="1 2">
    <name type="scientific">Phlebia brevispora</name>
    <dbReference type="NCBI Taxonomy" id="194682"/>
    <lineage>
        <taxon>Eukaryota</taxon>
        <taxon>Fungi</taxon>
        <taxon>Dikarya</taxon>
        <taxon>Basidiomycota</taxon>
        <taxon>Agaricomycotina</taxon>
        <taxon>Agaricomycetes</taxon>
        <taxon>Polyporales</taxon>
        <taxon>Meruliaceae</taxon>
        <taxon>Phlebia</taxon>
    </lineage>
</organism>
<keyword evidence="2" id="KW-1185">Reference proteome</keyword>
<comment type="caution">
    <text evidence="1">The sequence shown here is derived from an EMBL/GenBank/DDBJ whole genome shotgun (WGS) entry which is preliminary data.</text>
</comment>
<dbReference type="Proteomes" id="UP001148662">
    <property type="component" value="Unassembled WGS sequence"/>
</dbReference>
<proteinExistence type="predicted"/>
<accession>A0ACC1T3F2</accession>
<dbReference type="EMBL" id="JANHOG010000721">
    <property type="protein sequence ID" value="KAJ3551988.1"/>
    <property type="molecule type" value="Genomic_DNA"/>
</dbReference>
<evidence type="ECO:0000313" key="1">
    <source>
        <dbReference type="EMBL" id="KAJ3551988.1"/>
    </source>
</evidence>
<name>A0ACC1T3F2_9APHY</name>
<reference evidence="1" key="1">
    <citation type="submission" date="2022-07" db="EMBL/GenBank/DDBJ databases">
        <title>Genome Sequence of Phlebia brevispora.</title>
        <authorList>
            <person name="Buettner E."/>
        </authorList>
    </citation>
    <scope>NUCLEOTIDE SEQUENCE</scope>
    <source>
        <strain evidence="1">MPL23</strain>
    </source>
</reference>
<sequence>MSDPSHSGLSSPSSSTPPTSTPPSPALSALILRDVSEEAKQEAARIKGLANKAFLSHRFNEAADLYTKAIEQNPKDATLWCNRAYTRIKLEEHGYGLSDAATAIQLDPKYAKAYYRRATCYLQTLRYKQAIADFRKLLALEPQNALVREQLESTQKILRKAEFEKAIEVEEEKNAAERCIEIIQEGGCDLDRTYDGPKLPTQEDGSYTISLQFIKDMHEWFKAGKTLPRRYVWEIAIHAYNYFVQEESLVTLPLEDGVICDVIGDVHGQFYDMLHLFSLTGEPSENHCLLMNGDLVDRGSWSIEVILTALAYKWLYPKRMYINRGNHETKEMNRTYGFEGEAKHKHGEQTYKLFAQLFTAMPLATLICPTKPPTDKTGILSPEGKKRYFVVHGGLFSKDGVTLDDIRKIDRIGKQPGQEGIMCELLWTDPQELPGRGPSKRGVGIAFGPDVTRRWCLANGITGIIRSHEVRQDGYAIEHDGLCTTVFSAPNYVDQAGNKGAFIRINDAGTREYTQFEATPHPPMKPMAYASGGLASLLISVACSDVPKSELPVPAELAIQIVSFLDAVDILTCRLVCKQLKSLVDTVSELQYSLELTASRCHNNPISGFTTSKRLRLLKDRQIFWKKPAFKPVCDIDFKPQNYNYHGNILIKPRQIQGFGDSKLWNGLDCVALELDSEAVKTREWSLQFKFAIESYAVDPSRGLLVLLRWRPRAWDNWIFEIRTVSLKDGQETSTGYFEVPAPRRYTEESPPFYMQGNMLSIITRDYLGEESDQRTSIHVTIVNMRTGSVHAELTRSAHSLQSLTETFMFSSDTSFLLAVKQEEFFSIEVYSIQEDATEKGDVMIPTHVATFQFPPVREGCSSVGTWAPFSKSYAGGHGHGAQPFTQDTDSAVININRVYFAGSLASDTIIYLSSYIPLSTFLSPLALHKHRGIEAYPLFLPWREWGPIHTRCFDVTRTSRASQEVPRAACGTGFYDKVDYYGSHAIFDFNQREIARDLSTSCAKVHAGFKPEAPATHSAFRRLYRSMRLGVKNTRKVPRFPGRIVSQPTVIPHGNIFTEDIISMLPYRETPVIWEGAEPFTVLGGDVWIGGFFIHDGLNFEPALILLSQLRMQTGTTGWARGSALAVGVGVTTGTGPEQPLPSLIANWPQSPTSSLRQHTAPLSTGFFLVTSIMPSQKIYWPSQLLTRALSKLKLSRVLSKSSTNATYSDTSESELPIPLELAIQILYYLDMEDVLICRLVCKQLKLLVDIVPELQYRLELAVSRCQDNSACESNIPQRLQHLREMQTFWKKPAFKNGPTIHLEPLNYSYHGNIFIMPRRTEEFGDQRLYNAFDCVTLEPNDDSNAVTTHEWSLELDFGAESYTVDLSNEVLVLLHWRLRARHTHNDWIFEIRSVSLKDSQGSSIERVVVPAPRRDFEESPSLEIHNNMLSIVAGGLYGEVSDQKRNIYVTIMSTETGLVYAQLTRCCEHGLEYNSKTFTFASETSFLLTVKYEGFFAIELYSIAQDIAQTNGQNVVVPTHIATFQFPPLKKGFSSAGAWNPFNKSYTGGRVVTPKLGAQPFVHNQDSAIINVNRVYYGPSASEAIQVNCYIPLSAFLSPSELSTWRTDPEGPLFIPWSEWGPIHARCFDVTHSKAIHTVPTAACGSRVYDDGVILDFNQREIARDLRTSCTKVHAGLKSENIGDSFHVQRDRSQYKFRIDGRSSGSWAPWAHRTPTDCHTLREHLHGGHRQHAALS</sequence>
<evidence type="ECO:0000313" key="2">
    <source>
        <dbReference type="Proteomes" id="UP001148662"/>
    </source>
</evidence>